<organism evidence="1 2">
    <name type="scientific">Herpetosiphon gulosus</name>
    <dbReference type="NCBI Taxonomy" id="1973496"/>
    <lineage>
        <taxon>Bacteria</taxon>
        <taxon>Bacillati</taxon>
        <taxon>Chloroflexota</taxon>
        <taxon>Chloroflexia</taxon>
        <taxon>Herpetosiphonales</taxon>
        <taxon>Herpetosiphonaceae</taxon>
        <taxon>Herpetosiphon</taxon>
    </lineage>
</organism>
<dbReference type="Pfam" id="PF09970">
    <property type="entry name" value="DUF2204"/>
    <property type="match status" value="1"/>
</dbReference>
<evidence type="ECO:0000313" key="1">
    <source>
        <dbReference type="EMBL" id="GAA5529984.1"/>
    </source>
</evidence>
<evidence type="ECO:0000313" key="2">
    <source>
        <dbReference type="Proteomes" id="UP001428290"/>
    </source>
</evidence>
<dbReference type="SUPFAM" id="SSF81301">
    <property type="entry name" value="Nucleotidyltransferase"/>
    <property type="match status" value="1"/>
</dbReference>
<dbReference type="Proteomes" id="UP001428290">
    <property type="component" value="Unassembled WGS sequence"/>
</dbReference>
<dbReference type="RefSeq" id="WP_345723573.1">
    <property type="nucleotide sequence ID" value="NZ_BAABRU010000014.1"/>
</dbReference>
<accession>A0ABP9X3S4</accession>
<dbReference type="Gene3D" id="3.30.460.40">
    <property type="match status" value="1"/>
</dbReference>
<dbReference type="InterPro" id="IPR043519">
    <property type="entry name" value="NT_sf"/>
</dbReference>
<name>A0ABP9X3S4_9CHLR</name>
<dbReference type="EMBL" id="BAABRU010000014">
    <property type="protein sequence ID" value="GAA5529984.1"/>
    <property type="molecule type" value="Genomic_DNA"/>
</dbReference>
<dbReference type="InterPro" id="IPR018700">
    <property type="entry name" value="DUF2204"/>
</dbReference>
<proteinExistence type="predicted"/>
<comment type="caution">
    <text evidence="1">The sequence shown here is derived from an EMBL/GenBank/DDBJ whole genome shotgun (WGS) entry which is preliminary data.</text>
</comment>
<protein>
    <recommendedName>
        <fullName evidence="3">Nucleotidyltransferase family protein</fullName>
    </recommendedName>
</protein>
<gene>
    <name evidence="1" type="ORF">Hgul01_03798</name>
</gene>
<reference evidence="1 2" key="1">
    <citation type="submission" date="2024-02" db="EMBL/GenBank/DDBJ databases">
        <title>Herpetosiphon gulosus NBRC 112829.</title>
        <authorList>
            <person name="Ichikawa N."/>
            <person name="Katano-Makiyama Y."/>
            <person name="Hidaka K."/>
        </authorList>
    </citation>
    <scope>NUCLEOTIDE SEQUENCE [LARGE SCALE GENOMIC DNA]</scope>
    <source>
        <strain evidence="1 2">NBRC 112829</strain>
    </source>
</reference>
<sequence length="181" mass="20297">MSLIAGNLAVVQKLLDGAAMSWGIYGGAAAHFYGSRRPINDIDIIVPANTLGEIARLLQQGQKAVQYDGGRILWRGIILQEDLTIRLNGNIYPFVLDPPMIERLQRKPLLGSRVLFLAPEDVLVHKLILYRGPEQQRFDIVDCEGIIKRHQLDLEYLRQRLQTSNATTIVTPRIADMGVTL</sequence>
<keyword evidence="2" id="KW-1185">Reference proteome</keyword>
<evidence type="ECO:0008006" key="3">
    <source>
        <dbReference type="Google" id="ProtNLM"/>
    </source>
</evidence>